<feature type="domain" description="Radical SAM core" evidence="7">
    <location>
        <begin position="70"/>
        <end position="285"/>
    </location>
</feature>
<evidence type="ECO:0000259" key="7">
    <source>
        <dbReference type="PROSITE" id="PS51918"/>
    </source>
</evidence>
<dbReference type="SFLD" id="SFLDS00029">
    <property type="entry name" value="Radical_SAM"/>
    <property type="match status" value="1"/>
</dbReference>
<keyword evidence="3 6" id="KW-0479">Metal-binding</keyword>
<evidence type="ECO:0000256" key="1">
    <source>
        <dbReference type="ARBA" id="ARBA00022485"/>
    </source>
</evidence>
<evidence type="ECO:0000256" key="4">
    <source>
        <dbReference type="ARBA" id="ARBA00023004"/>
    </source>
</evidence>
<sequence>MSNLKVASFFEKLDNNYVRCNLCPNRCLLVPGQIGLCKARQNIKGILYSLVYGKVAAVHNDPIEKKPLYHFLPGSKAYSIATTGCNMSCKFCQNWDISQKFVDEVTAREMTPEQVVDEALKQGAKSIAYTYSEPVIFFEFMLDTAKLARAKGLKNVMHSNGYIMPEPLAELMPYLDAANIDLKGMTDQYYTFYTANGRVEPVLDTLKTLKQHGIWLEVTNLLVPGGNDSPEDVGKLVSWVKENLGADTPLHFSRFFPLYKLENLAPTPYDTLNQAAAIAQKNGLKYVYVGNIETDKWNNTYCSGGQLAIKRVGYFVMENNLTQGKCASGEAVAGVWQ</sequence>
<feature type="binding site" evidence="6">
    <location>
        <position position="89"/>
    </location>
    <ligand>
        <name>[4Fe-4S] cluster</name>
        <dbReference type="ChEBI" id="CHEBI:49883"/>
        <note>4Fe-4S-S-AdoMet</note>
    </ligand>
</feature>
<dbReference type="Gene3D" id="3.20.20.70">
    <property type="entry name" value="Aldolase class I"/>
    <property type="match status" value="1"/>
</dbReference>
<dbReference type="GO" id="GO:0051539">
    <property type="term" value="F:4 iron, 4 sulfur cluster binding"/>
    <property type="evidence" value="ECO:0007669"/>
    <property type="project" value="UniProtKB-KW"/>
</dbReference>
<dbReference type="AlphaFoldDB" id="A0A2M7DDR9"/>
<dbReference type="PANTHER" id="PTHR30352">
    <property type="entry name" value="PYRUVATE FORMATE-LYASE-ACTIVATING ENZYME"/>
    <property type="match status" value="1"/>
</dbReference>
<protein>
    <submittedName>
        <fullName evidence="8">AmmeMemoRadiSam system radical SAM enzyme</fullName>
    </submittedName>
</protein>
<dbReference type="InterPro" id="IPR013785">
    <property type="entry name" value="Aldolase_TIM"/>
</dbReference>
<gene>
    <name evidence="8" type="primary">amrS</name>
    <name evidence="8" type="ORF">COS21_02325</name>
</gene>
<keyword evidence="1" id="KW-0004">4Fe-4S</keyword>
<dbReference type="InterPro" id="IPR007197">
    <property type="entry name" value="rSAM"/>
</dbReference>
<keyword evidence="2 6" id="KW-0949">S-adenosyl-L-methionine</keyword>
<dbReference type="NCBIfam" id="TIGR04337">
    <property type="entry name" value="AmmeMemoSam_rS"/>
    <property type="match status" value="1"/>
</dbReference>
<dbReference type="InterPro" id="IPR016431">
    <property type="entry name" value="Pyrv-formate_lyase-activ_prd"/>
</dbReference>
<evidence type="ECO:0000256" key="3">
    <source>
        <dbReference type="ARBA" id="ARBA00022723"/>
    </source>
</evidence>
<dbReference type="InterPro" id="IPR027596">
    <property type="entry name" value="AmmeMemoSam_rS"/>
</dbReference>
<evidence type="ECO:0000256" key="6">
    <source>
        <dbReference type="PIRSR" id="PIRSR004869-50"/>
    </source>
</evidence>
<reference evidence="9" key="1">
    <citation type="submission" date="2017-09" db="EMBL/GenBank/DDBJ databases">
        <title>Depth-based differentiation of microbial function through sediment-hosted aquifers and enrichment of novel symbionts in the deep terrestrial subsurface.</title>
        <authorList>
            <person name="Probst A.J."/>
            <person name="Ladd B."/>
            <person name="Jarett J.K."/>
            <person name="Geller-Mcgrath D.E."/>
            <person name="Sieber C.M.K."/>
            <person name="Emerson J.B."/>
            <person name="Anantharaman K."/>
            <person name="Thomas B.C."/>
            <person name="Malmstrom R."/>
            <person name="Stieglmeier M."/>
            <person name="Klingl A."/>
            <person name="Woyke T."/>
            <person name="Ryan C.M."/>
            <person name="Banfield J.F."/>
        </authorList>
    </citation>
    <scope>NUCLEOTIDE SEQUENCE [LARGE SCALE GENOMIC DNA]</scope>
</reference>
<dbReference type="SUPFAM" id="SSF102114">
    <property type="entry name" value="Radical SAM enzymes"/>
    <property type="match status" value="1"/>
</dbReference>
<dbReference type="PROSITE" id="PS51918">
    <property type="entry name" value="RADICAL_SAM"/>
    <property type="match status" value="1"/>
</dbReference>
<dbReference type="SFLD" id="SFLDG01101">
    <property type="entry name" value="Uncharacterised_Radical_SAM_Su"/>
    <property type="match status" value="1"/>
</dbReference>
<dbReference type="Pfam" id="PF04055">
    <property type="entry name" value="Radical_SAM"/>
    <property type="match status" value="1"/>
</dbReference>
<dbReference type="GO" id="GO:0046872">
    <property type="term" value="F:metal ion binding"/>
    <property type="evidence" value="ECO:0007669"/>
    <property type="project" value="UniProtKB-KW"/>
</dbReference>
<dbReference type="PANTHER" id="PTHR30352:SF5">
    <property type="entry name" value="PYRUVATE FORMATE-LYASE 1-ACTIVATING ENZYME"/>
    <property type="match status" value="1"/>
</dbReference>
<feature type="binding site" evidence="6">
    <location>
        <position position="85"/>
    </location>
    <ligand>
        <name>[4Fe-4S] cluster</name>
        <dbReference type="ChEBI" id="CHEBI:49883"/>
        <note>4Fe-4S-S-AdoMet</note>
    </ligand>
</feature>
<keyword evidence="5 6" id="KW-0411">Iron-sulfur</keyword>
<dbReference type="InterPro" id="IPR034457">
    <property type="entry name" value="Organic_radical-activating"/>
</dbReference>
<organism evidence="8 9">
    <name type="scientific">bacterium (Candidatus Gribaldobacteria) CG02_land_8_20_14_3_00_41_15</name>
    <dbReference type="NCBI Taxonomy" id="2014270"/>
    <lineage>
        <taxon>Bacteria</taxon>
        <taxon>Candidatus Gribaldobacteria</taxon>
    </lineage>
</organism>
<comment type="cofactor">
    <cofactor evidence="6">
        <name>[4Fe-4S] cluster</name>
        <dbReference type="ChEBI" id="CHEBI:49883"/>
    </cofactor>
    <text evidence="6">Binds 1 [4Fe-4S] cluster. The cluster is coordinated with 3 cysteines and an exchangeable S-adenosyl-L-methionine.</text>
</comment>
<name>A0A2M7DDR9_9BACT</name>
<keyword evidence="4 6" id="KW-0408">Iron</keyword>
<dbReference type="GO" id="GO:0003824">
    <property type="term" value="F:catalytic activity"/>
    <property type="evidence" value="ECO:0007669"/>
    <property type="project" value="InterPro"/>
</dbReference>
<dbReference type="CDD" id="cd01335">
    <property type="entry name" value="Radical_SAM"/>
    <property type="match status" value="1"/>
</dbReference>
<evidence type="ECO:0000256" key="5">
    <source>
        <dbReference type="ARBA" id="ARBA00023014"/>
    </source>
</evidence>
<accession>A0A2M7DDR9</accession>
<evidence type="ECO:0000256" key="2">
    <source>
        <dbReference type="ARBA" id="ARBA00022691"/>
    </source>
</evidence>
<dbReference type="PIRSF" id="PIRSF004869">
    <property type="entry name" value="PflX_prd"/>
    <property type="match status" value="1"/>
</dbReference>
<comment type="caution">
    <text evidence="8">The sequence shown here is derived from an EMBL/GenBank/DDBJ whole genome shotgun (WGS) entry which is preliminary data.</text>
</comment>
<dbReference type="InterPro" id="IPR058240">
    <property type="entry name" value="rSAM_sf"/>
</dbReference>
<dbReference type="EMBL" id="PETV01000066">
    <property type="protein sequence ID" value="PIV46999.1"/>
    <property type="molecule type" value="Genomic_DNA"/>
</dbReference>
<dbReference type="Proteomes" id="UP000229030">
    <property type="component" value="Unassembled WGS sequence"/>
</dbReference>
<evidence type="ECO:0000313" key="9">
    <source>
        <dbReference type="Proteomes" id="UP000229030"/>
    </source>
</evidence>
<feature type="binding site" evidence="6">
    <location>
        <position position="92"/>
    </location>
    <ligand>
        <name>[4Fe-4S] cluster</name>
        <dbReference type="ChEBI" id="CHEBI:49883"/>
        <note>4Fe-4S-S-AdoMet</note>
    </ligand>
</feature>
<evidence type="ECO:0000313" key="8">
    <source>
        <dbReference type="EMBL" id="PIV46999.1"/>
    </source>
</evidence>
<proteinExistence type="predicted"/>